<feature type="region of interest" description="Disordered" evidence="1">
    <location>
        <begin position="366"/>
        <end position="401"/>
    </location>
</feature>
<gene>
    <name evidence="2" type="ORF">MCHLO_05988</name>
</gene>
<sequence length="656" mass="71299">MIRLQSFILGKHVVGGLWPELLDALSWLPTLCDIKIPSHWGDELDGTRPFILRPRTTELLFRGFSFHFPLLYGGEGGDEVKRRSINVWRTEVYNVRSIIQATKTLKTLVLPGEILRSMEGSTWSSLTHLVLEGFWPSDDNNSDDYLVAGDLPPAPPEPDEDSDTEFVFFFSSAARATPAAAEQPDSPSPQPALPVVPTDEIDEPSQPELIPAAAPAVGGRPDSPSSPSPAIHSNETPAPVASDKISPPKSTSTAKTSSTSLISISGPPPSELLPENEDLVEPTLAPEAATFVVSTSPGLTSPVQISSASSTARAGPLSPEPPTKTPVDAPSEPLSENEDPAQPSLDVEGKTSFGATTSVVLTTADATSDVHTSSASSTPRARSLSPELSSKTSVDMPSEKEDSIQPVLLVDVGNAAPNTTVDRQPPQGLPALSRPPILTILESMPNLQILDLKLVNHVDDEDSTRMTISGKGLICSASGPSVPTSPTEFLRHLVQFQVTCLDPDDHVLEHLPAGLQYLSLPRLPYKLEFEMLRAGSSPELVLKRLKQGHFSSLKTLRLWYNVGRPADLEDEKELIDFLPSRFPALQQLELCRRWDHDADSLKGRWDPLPVACALVSQLKELRMFKFDPDLPGIAVYLPFTYRTKRYHETIGRLHVS</sequence>
<accession>A0ABQ0LBT9</accession>
<evidence type="ECO:0000313" key="2">
    <source>
        <dbReference type="EMBL" id="GAT48606.1"/>
    </source>
</evidence>
<dbReference type="EMBL" id="DF844716">
    <property type="protein sequence ID" value="GAT48606.1"/>
    <property type="molecule type" value="Genomic_DNA"/>
</dbReference>
<feature type="compositionally biased region" description="Polar residues" evidence="1">
    <location>
        <begin position="292"/>
        <end position="312"/>
    </location>
</feature>
<protein>
    <recommendedName>
        <fullName evidence="4">F-box domain-containing protein</fullName>
    </recommendedName>
</protein>
<evidence type="ECO:0000256" key="1">
    <source>
        <dbReference type="SAM" id="MobiDB-lite"/>
    </source>
</evidence>
<evidence type="ECO:0008006" key="4">
    <source>
        <dbReference type="Google" id="ProtNLM"/>
    </source>
</evidence>
<proteinExistence type="predicted"/>
<dbReference type="Proteomes" id="UP000815677">
    <property type="component" value="Unassembled WGS sequence"/>
</dbReference>
<feature type="region of interest" description="Disordered" evidence="1">
    <location>
        <begin position="177"/>
        <end position="350"/>
    </location>
</feature>
<evidence type="ECO:0000313" key="3">
    <source>
        <dbReference type="Proteomes" id="UP000815677"/>
    </source>
</evidence>
<name>A0ABQ0LBT9_MYCCL</name>
<feature type="compositionally biased region" description="Low complexity" evidence="1">
    <location>
        <begin position="244"/>
        <end position="265"/>
    </location>
</feature>
<organism evidence="2 3">
    <name type="scientific">Mycena chlorophos</name>
    <name type="common">Agaric fungus</name>
    <name type="synonym">Agaricus chlorophos</name>
    <dbReference type="NCBI Taxonomy" id="658473"/>
    <lineage>
        <taxon>Eukaryota</taxon>
        <taxon>Fungi</taxon>
        <taxon>Dikarya</taxon>
        <taxon>Basidiomycota</taxon>
        <taxon>Agaricomycotina</taxon>
        <taxon>Agaricomycetes</taxon>
        <taxon>Agaricomycetidae</taxon>
        <taxon>Agaricales</taxon>
        <taxon>Marasmiineae</taxon>
        <taxon>Mycenaceae</taxon>
        <taxon>Mycena</taxon>
    </lineage>
</organism>
<feature type="compositionally biased region" description="Low complexity" evidence="1">
    <location>
        <begin position="372"/>
        <end position="386"/>
    </location>
</feature>
<keyword evidence="3" id="KW-1185">Reference proteome</keyword>
<reference evidence="2" key="1">
    <citation type="submission" date="2014-09" db="EMBL/GenBank/DDBJ databases">
        <title>Genome sequence of the luminous mushroom Mycena chlorophos for searching fungal bioluminescence genes.</title>
        <authorList>
            <person name="Tanaka Y."/>
            <person name="Kasuga D."/>
            <person name="Oba Y."/>
            <person name="Hase S."/>
            <person name="Sato K."/>
            <person name="Oba Y."/>
            <person name="Sakakibara Y."/>
        </authorList>
    </citation>
    <scope>NUCLEOTIDE SEQUENCE</scope>
</reference>